<dbReference type="InterPro" id="IPR000504">
    <property type="entry name" value="RRM_dom"/>
</dbReference>
<feature type="region of interest" description="Disordered" evidence="5">
    <location>
        <begin position="1"/>
        <end position="59"/>
    </location>
</feature>
<keyword evidence="2 4" id="KW-0694">RNA-binding</keyword>
<dbReference type="OrthoDB" id="21467at2759"/>
<feature type="compositionally biased region" description="Basic and acidic residues" evidence="5">
    <location>
        <begin position="125"/>
        <end position="142"/>
    </location>
</feature>
<dbReference type="PROSITE" id="PS50102">
    <property type="entry name" value="RRM"/>
    <property type="match status" value="1"/>
</dbReference>
<feature type="compositionally biased region" description="Acidic residues" evidence="5">
    <location>
        <begin position="222"/>
        <end position="234"/>
    </location>
</feature>
<dbReference type="InterPro" id="IPR035979">
    <property type="entry name" value="RBD_domain_sf"/>
</dbReference>
<feature type="compositionally biased region" description="Basic and acidic residues" evidence="5">
    <location>
        <begin position="170"/>
        <end position="179"/>
    </location>
</feature>
<evidence type="ECO:0000259" key="6">
    <source>
        <dbReference type="PROSITE" id="PS50102"/>
    </source>
</evidence>
<proteinExistence type="predicted"/>
<sequence>MAPDPKSKKRKAAPAPTSTAKKVKKSATASTKAGKKGSTLSTPANEGDPEPVAPSVGGVTRKRAADFFSESASESGDGGWDQLNILQTASSKRPKATLANNASALKPEIEKPKVRSGTKKVKTAAAKERQTEHVADRSEAKKRALQPELKDPSIAKEPRKPKKPKISEAATKKTEKTIIDETEEPTAAPVAPKSQVSKRAKTKGISSKQGNSQEKGVTDALSESEVEESGEEDDKIAALLRGFESSEDEGESQHEGFTEGQVIPGLPKERKTRKKLKGIDQTENDTPGVVYVGRIPHGFYEREMRSYFTQFGGILRLRLSRNKKTGRSKHYAFVEFASSEVARIVAETMDNYLMFGHILKCKIVPQDQVHENLWKGANRRFKKIPHSRIEGRKLEVAVSKEKWVSRVQTETKRRKEKAGKLKAIGYEFDAPALKKVKDIKRKEEAKLITGGSVTGVARGETNSQEKEAPDAAIMHEEAISKNIKAAIKAKELDAQSPRTAITNGEAAGKKKKETQKKANVSKTEDLGRTGDTPKKDGGSTKKLKKAKTAHKRVIK</sequence>
<comment type="subcellular location">
    <subcellularLocation>
        <location evidence="1">Nucleus</location>
        <location evidence="1">Nucleolus</location>
    </subcellularLocation>
</comment>
<dbReference type="Gene3D" id="3.30.70.330">
    <property type="match status" value="1"/>
</dbReference>
<comment type="caution">
    <text evidence="7">The sequence shown here is derived from an EMBL/GenBank/DDBJ whole genome shotgun (WGS) entry which is preliminary data.</text>
</comment>
<evidence type="ECO:0000256" key="5">
    <source>
        <dbReference type="SAM" id="MobiDB-lite"/>
    </source>
</evidence>
<keyword evidence="3" id="KW-0539">Nucleus</keyword>
<dbReference type="EMBL" id="JAGHQL010000026">
    <property type="protein sequence ID" value="KAH0543815.1"/>
    <property type="molecule type" value="Genomic_DNA"/>
</dbReference>
<dbReference type="GO" id="GO:0003723">
    <property type="term" value="F:RNA binding"/>
    <property type="evidence" value="ECO:0007669"/>
    <property type="project" value="UniProtKB-UniRule"/>
</dbReference>
<dbReference type="AlphaFoldDB" id="A0A9P8L288"/>
<evidence type="ECO:0000256" key="1">
    <source>
        <dbReference type="ARBA" id="ARBA00004604"/>
    </source>
</evidence>
<dbReference type="PANTHER" id="PTHR46754">
    <property type="entry name" value="MKI67 FHA DOMAIN-INTERACTING NUCLEOLAR PHOSPHOPROTEIN"/>
    <property type="match status" value="1"/>
</dbReference>
<feature type="compositionally biased region" description="Basic residues" evidence="5">
    <location>
        <begin position="541"/>
        <end position="555"/>
    </location>
</feature>
<dbReference type="GO" id="GO:0005730">
    <property type="term" value="C:nucleolus"/>
    <property type="evidence" value="ECO:0007669"/>
    <property type="project" value="UniProtKB-SubCell"/>
</dbReference>
<name>A0A9P8L288_9PEZI</name>
<evidence type="ECO:0000256" key="3">
    <source>
        <dbReference type="ARBA" id="ARBA00023242"/>
    </source>
</evidence>
<feature type="domain" description="RRM" evidence="6">
    <location>
        <begin position="288"/>
        <end position="366"/>
    </location>
</feature>
<feature type="compositionally biased region" description="Basic and acidic residues" evidence="5">
    <location>
        <begin position="148"/>
        <end position="158"/>
    </location>
</feature>
<reference evidence="7" key="1">
    <citation type="submission" date="2021-03" db="EMBL/GenBank/DDBJ databases">
        <title>Comparative genomics and phylogenomic investigation of the class Geoglossomycetes provide insights into ecological specialization and systematics.</title>
        <authorList>
            <person name="Melie T."/>
            <person name="Pirro S."/>
            <person name="Miller A.N."/>
            <person name="Quandt A."/>
        </authorList>
    </citation>
    <scope>NUCLEOTIDE SEQUENCE</scope>
    <source>
        <strain evidence="7">GBOQ0MN5Z8</strain>
    </source>
</reference>
<dbReference type="Proteomes" id="UP000698800">
    <property type="component" value="Unassembled WGS sequence"/>
</dbReference>
<dbReference type="InterPro" id="IPR012677">
    <property type="entry name" value="Nucleotide-bd_a/b_plait_sf"/>
</dbReference>
<evidence type="ECO:0000256" key="2">
    <source>
        <dbReference type="ARBA" id="ARBA00022884"/>
    </source>
</evidence>
<evidence type="ECO:0000256" key="4">
    <source>
        <dbReference type="PROSITE-ProRule" id="PRU00176"/>
    </source>
</evidence>
<protein>
    <recommendedName>
        <fullName evidence="6">RRM domain-containing protein</fullName>
    </recommendedName>
</protein>
<dbReference type="CDD" id="cd12307">
    <property type="entry name" value="RRM_NIFK_like"/>
    <property type="match status" value="1"/>
</dbReference>
<dbReference type="SUPFAM" id="SSF54928">
    <property type="entry name" value="RNA-binding domain, RBD"/>
    <property type="match status" value="1"/>
</dbReference>
<feature type="region of interest" description="Disordered" evidence="5">
    <location>
        <begin position="491"/>
        <end position="555"/>
    </location>
</feature>
<feature type="compositionally biased region" description="Low complexity" evidence="5">
    <location>
        <begin position="13"/>
        <end position="32"/>
    </location>
</feature>
<feature type="compositionally biased region" description="Basic and acidic residues" evidence="5">
    <location>
        <begin position="522"/>
        <end position="539"/>
    </location>
</feature>
<keyword evidence="8" id="KW-1185">Reference proteome</keyword>
<dbReference type="Pfam" id="PF00076">
    <property type="entry name" value="RRM_1"/>
    <property type="match status" value="1"/>
</dbReference>
<feature type="region of interest" description="Disordered" evidence="5">
    <location>
        <begin position="88"/>
        <end position="277"/>
    </location>
</feature>
<evidence type="ECO:0000313" key="7">
    <source>
        <dbReference type="EMBL" id="KAH0543815.1"/>
    </source>
</evidence>
<dbReference type="SMART" id="SM00360">
    <property type="entry name" value="RRM"/>
    <property type="match status" value="1"/>
</dbReference>
<evidence type="ECO:0000313" key="8">
    <source>
        <dbReference type="Proteomes" id="UP000698800"/>
    </source>
</evidence>
<gene>
    <name evidence="7" type="ORF">FGG08_001854</name>
</gene>
<feature type="compositionally biased region" description="Polar residues" evidence="5">
    <location>
        <begin position="204"/>
        <end position="215"/>
    </location>
</feature>
<accession>A0A9P8L288</accession>
<organism evidence="7 8">
    <name type="scientific">Glutinoglossum americanum</name>
    <dbReference type="NCBI Taxonomy" id="1670608"/>
    <lineage>
        <taxon>Eukaryota</taxon>
        <taxon>Fungi</taxon>
        <taxon>Dikarya</taxon>
        <taxon>Ascomycota</taxon>
        <taxon>Pezizomycotina</taxon>
        <taxon>Geoglossomycetes</taxon>
        <taxon>Geoglossales</taxon>
        <taxon>Geoglossaceae</taxon>
        <taxon>Glutinoglossum</taxon>
    </lineage>
</organism>